<keyword evidence="1" id="KW-1133">Transmembrane helix</keyword>
<dbReference type="Proteomes" id="UP000055035">
    <property type="component" value="Unassembled WGS sequence"/>
</dbReference>
<keyword evidence="3" id="KW-1185">Reference proteome</keyword>
<evidence type="ECO:0000256" key="1">
    <source>
        <dbReference type="SAM" id="Phobius"/>
    </source>
</evidence>
<name>A0A0W0V9X2_9GAMM</name>
<dbReference type="PATRIC" id="fig|456.5.peg.1276"/>
<dbReference type="AlphaFoldDB" id="A0A0W0V9X2"/>
<evidence type="ECO:0008006" key="4">
    <source>
        <dbReference type="Google" id="ProtNLM"/>
    </source>
</evidence>
<sequence>MEEWLYKFFSNSIYADWAVAATTLLLAVVTLIFYFIDDGYTRLLKNSEKNKFYNLGFDFLKISYASWSPECRTPTSKNQTVAECIDAFRRQLIENKIYMGWQDKRRFNRYVRLAKKHAALWEKGDMKGVEKYHKTILSEIKWLAERTGREKEYEQLNKN</sequence>
<proteinExistence type="predicted"/>
<keyword evidence="1" id="KW-0472">Membrane</keyword>
<keyword evidence="1" id="KW-0812">Transmembrane</keyword>
<feature type="transmembrane region" description="Helical" evidence="1">
    <location>
        <begin position="12"/>
        <end position="36"/>
    </location>
</feature>
<evidence type="ECO:0000313" key="2">
    <source>
        <dbReference type="EMBL" id="KTD16890.1"/>
    </source>
</evidence>
<comment type="caution">
    <text evidence="2">The sequence shown here is derived from an EMBL/GenBank/DDBJ whole genome shotgun (WGS) entry which is preliminary data.</text>
</comment>
<evidence type="ECO:0000313" key="3">
    <source>
        <dbReference type="Proteomes" id="UP000055035"/>
    </source>
</evidence>
<dbReference type="RefSeq" id="WP_058470705.1">
    <property type="nucleotide sequence ID" value="NZ_CAAAIC010000012.1"/>
</dbReference>
<organism evidence="2 3">
    <name type="scientific">Legionella jordanis</name>
    <dbReference type="NCBI Taxonomy" id="456"/>
    <lineage>
        <taxon>Bacteria</taxon>
        <taxon>Pseudomonadati</taxon>
        <taxon>Pseudomonadota</taxon>
        <taxon>Gammaproteobacteria</taxon>
        <taxon>Legionellales</taxon>
        <taxon>Legionellaceae</taxon>
        <taxon>Legionella</taxon>
    </lineage>
</organism>
<dbReference type="EMBL" id="LNYJ01000011">
    <property type="protein sequence ID" value="KTD16890.1"/>
    <property type="molecule type" value="Genomic_DNA"/>
</dbReference>
<protein>
    <recommendedName>
        <fullName evidence="4">Transmembrane protein</fullName>
    </recommendedName>
</protein>
<accession>A0A0W0V9X2</accession>
<reference evidence="2 3" key="1">
    <citation type="submission" date="2015-11" db="EMBL/GenBank/DDBJ databases">
        <title>Genomic analysis of 38 Legionella species identifies large and diverse effector repertoires.</title>
        <authorList>
            <person name="Burstein D."/>
            <person name="Amaro F."/>
            <person name="Zusman T."/>
            <person name="Lifshitz Z."/>
            <person name="Cohen O."/>
            <person name="Gilbert J.A."/>
            <person name="Pupko T."/>
            <person name="Shuman H.A."/>
            <person name="Segal G."/>
        </authorList>
    </citation>
    <scope>NUCLEOTIDE SEQUENCE [LARGE SCALE GENOMIC DNA]</scope>
    <source>
        <strain evidence="2 3">BL-540</strain>
    </source>
</reference>
<gene>
    <name evidence="2" type="ORF">Ljor_1196</name>
</gene>